<reference evidence="3" key="2">
    <citation type="submission" date="2018-03" db="EMBL/GenBank/DDBJ databases">
        <title>The Triticum urartu genome reveals the dynamic nature of wheat genome evolution.</title>
        <authorList>
            <person name="Ling H."/>
            <person name="Ma B."/>
            <person name="Shi X."/>
            <person name="Liu H."/>
            <person name="Dong L."/>
            <person name="Sun H."/>
            <person name="Cao Y."/>
            <person name="Gao Q."/>
            <person name="Zheng S."/>
            <person name="Li Y."/>
            <person name="Yu Y."/>
            <person name="Du H."/>
            <person name="Qi M."/>
            <person name="Li Y."/>
            <person name="Yu H."/>
            <person name="Cui Y."/>
            <person name="Wang N."/>
            <person name="Chen C."/>
            <person name="Wu H."/>
            <person name="Zhao Y."/>
            <person name="Zhang J."/>
            <person name="Li Y."/>
            <person name="Zhou W."/>
            <person name="Zhang B."/>
            <person name="Hu W."/>
            <person name="Eijk M."/>
            <person name="Tang J."/>
            <person name="Witsenboer H."/>
            <person name="Zhao S."/>
            <person name="Li Z."/>
            <person name="Zhang A."/>
            <person name="Wang D."/>
            <person name="Liang C."/>
        </authorList>
    </citation>
    <scope>NUCLEOTIDE SEQUENCE [LARGE SCALE GENOMIC DNA]</scope>
    <source>
        <strain evidence="3">cv. G1812</strain>
    </source>
</reference>
<reference evidence="4" key="1">
    <citation type="journal article" date="2013" name="Nature">
        <title>Draft genome of the wheat A-genome progenitor Triticum urartu.</title>
        <authorList>
            <person name="Ling H.Q."/>
            <person name="Zhao S."/>
            <person name="Liu D."/>
            <person name="Wang J."/>
            <person name="Sun H."/>
            <person name="Zhang C."/>
            <person name="Fan H."/>
            <person name="Li D."/>
            <person name="Dong L."/>
            <person name="Tao Y."/>
            <person name="Gao C."/>
            <person name="Wu H."/>
            <person name="Li Y."/>
            <person name="Cui Y."/>
            <person name="Guo X."/>
            <person name="Zheng S."/>
            <person name="Wang B."/>
            <person name="Yu K."/>
            <person name="Liang Q."/>
            <person name="Yang W."/>
            <person name="Lou X."/>
            <person name="Chen J."/>
            <person name="Feng M."/>
            <person name="Jian J."/>
            <person name="Zhang X."/>
            <person name="Luo G."/>
            <person name="Jiang Y."/>
            <person name="Liu J."/>
            <person name="Wang Z."/>
            <person name="Sha Y."/>
            <person name="Zhang B."/>
            <person name="Wu H."/>
            <person name="Tang D."/>
            <person name="Shen Q."/>
            <person name="Xue P."/>
            <person name="Zou S."/>
            <person name="Wang X."/>
            <person name="Liu X."/>
            <person name="Wang F."/>
            <person name="Yang Y."/>
            <person name="An X."/>
            <person name="Dong Z."/>
            <person name="Zhang K."/>
            <person name="Zhang X."/>
            <person name="Luo M.C."/>
            <person name="Dvorak J."/>
            <person name="Tong Y."/>
            <person name="Wang J."/>
            <person name="Yang H."/>
            <person name="Li Z."/>
            <person name="Wang D."/>
            <person name="Zhang A."/>
            <person name="Wang J."/>
        </authorList>
    </citation>
    <scope>NUCLEOTIDE SEQUENCE</scope>
    <source>
        <strain evidence="4">cv. G1812</strain>
    </source>
</reference>
<dbReference type="EnsemblPlants" id="TuG1812G0100000675.01.T02">
    <property type="protein sequence ID" value="TuG1812G0100000675.01.T02.cds391345"/>
    <property type="gene ID" value="TuG1812G0100000675.01"/>
</dbReference>
<sequence>MVMGTHPVARGDTLRQGTRRSREATRRSREVTPHSKDTRLHLELTHLHLGHTLQHLGLTLLHLEREALMGRRGSSPTSCTALLVLMVVVMGTRLVVMGTHLVAMDTLHNKGTLLSMATPRSSMATLHSSMAIPLPATLAHPVCNLPLFYTIPVGLHKLLPFALAFIFPQLRCMYMCIMRCIFNNMPFRSRI</sequence>
<dbReference type="AlphaFoldDB" id="A0A8R7P0H9"/>
<feature type="compositionally biased region" description="Basic and acidic residues" evidence="1">
    <location>
        <begin position="20"/>
        <end position="37"/>
    </location>
</feature>
<organism evidence="3 4">
    <name type="scientific">Triticum urartu</name>
    <name type="common">Red wild einkorn</name>
    <name type="synonym">Crithodium urartu</name>
    <dbReference type="NCBI Taxonomy" id="4572"/>
    <lineage>
        <taxon>Eukaryota</taxon>
        <taxon>Viridiplantae</taxon>
        <taxon>Streptophyta</taxon>
        <taxon>Embryophyta</taxon>
        <taxon>Tracheophyta</taxon>
        <taxon>Spermatophyta</taxon>
        <taxon>Magnoliopsida</taxon>
        <taxon>Liliopsida</taxon>
        <taxon>Poales</taxon>
        <taxon>Poaceae</taxon>
        <taxon>BOP clade</taxon>
        <taxon>Pooideae</taxon>
        <taxon>Triticodae</taxon>
        <taxon>Triticeae</taxon>
        <taxon>Triticinae</taxon>
        <taxon>Triticum</taxon>
    </lineage>
</organism>
<gene>
    <name evidence="3" type="primary">LOC125544992</name>
</gene>
<evidence type="ECO:0000256" key="2">
    <source>
        <dbReference type="SAM" id="Phobius"/>
    </source>
</evidence>
<dbReference type="Proteomes" id="UP000015106">
    <property type="component" value="Chromosome 1"/>
</dbReference>
<evidence type="ECO:0000313" key="3">
    <source>
        <dbReference type="EnsemblPlants" id="TuG1812G0100000675.01.T02.cds391345"/>
    </source>
</evidence>
<keyword evidence="2" id="KW-1133">Transmembrane helix</keyword>
<feature type="region of interest" description="Disordered" evidence="1">
    <location>
        <begin position="1"/>
        <end position="37"/>
    </location>
</feature>
<accession>A0A8R7P0H9</accession>
<keyword evidence="2" id="KW-0472">Membrane</keyword>
<proteinExistence type="predicted"/>
<reference evidence="3" key="3">
    <citation type="submission" date="2022-06" db="UniProtKB">
        <authorList>
            <consortium name="EnsemblPlants"/>
        </authorList>
    </citation>
    <scope>IDENTIFICATION</scope>
</reference>
<dbReference type="Gramene" id="TuG1812G0100000675.01.T02">
    <property type="protein sequence ID" value="TuG1812G0100000675.01.T02.cds391345"/>
    <property type="gene ID" value="TuG1812G0100000675.01"/>
</dbReference>
<protein>
    <submittedName>
        <fullName evidence="3">Uncharacterized protein</fullName>
    </submittedName>
</protein>
<keyword evidence="4" id="KW-1185">Reference proteome</keyword>
<keyword evidence="2" id="KW-0812">Transmembrane</keyword>
<evidence type="ECO:0000256" key="1">
    <source>
        <dbReference type="SAM" id="MobiDB-lite"/>
    </source>
</evidence>
<evidence type="ECO:0000313" key="4">
    <source>
        <dbReference type="Proteomes" id="UP000015106"/>
    </source>
</evidence>
<feature type="transmembrane region" description="Helical" evidence="2">
    <location>
        <begin position="79"/>
        <end position="103"/>
    </location>
</feature>
<name>A0A8R7P0H9_TRIUA</name>